<keyword evidence="2" id="KW-1185">Reference proteome</keyword>
<evidence type="ECO:0000313" key="2">
    <source>
        <dbReference type="Proteomes" id="UP000323454"/>
    </source>
</evidence>
<dbReference type="Proteomes" id="UP000323454">
    <property type="component" value="Unassembled WGS sequence"/>
</dbReference>
<dbReference type="RefSeq" id="WP_149847479.1">
    <property type="nucleotide sequence ID" value="NZ_VUOB01000001.1"/>
</dbReference>
<dbReference type="OrthoDB" id="3681982at2"/>
<proteinExistence type="predicted"/>
<reference evidence="1 2" key="1">
    <citation type="submission" date="2019-09" db="EMBL/GenBank/DDBJ databases">
        <title>Goodfellowia gen. nov., a new genus of the Pseudonocardineae related to Actinoalloteichus, containing Goodfellowia coeruleoviolacea gen. nov., comb. nov. gen. nov., comb. nov.</title>
        <authorList>
            <person name="Labeda D."/>
        </authorList>
    </citation>
    <scope>NUCLEOTIDE SEQUENCE [LARGE SCALE GENOMIC DNA]</scope>
    <source>
        <strain evidence="1 2">AN110305</strain>
    </source>
</reference>
<dbReference type="AlphaFoldDB" id="A0A5B2XWF3"/>
<name>A0A5B2XWF3_9PSEU</name>
<gene>
    <name evidence="1" type="ORF">F0L68_01175</name>
</gene>
<comment type="caution">
    <text evidence="1">The sequence shown here is derived from an EMBL/GenBank/DDBJ whole genome shotgun (WGS) entry which is preliminary data.</text>
</comment>
<reference evidence="1 2" key="2">
    <citation type="submission" date="2019-09" db="EMBL/GenBank/DDBJ databases">
        <authorList>
            <person name="Jin C."/>
        </authorList>
    </citation>
    <scope>NUCLEOTIDE SEQUENCE [LARGE SCALE GENOMIC DNA]</scope>
    <source>
        <strain evidence="1 2">AN110305</strain>
    </source>
</reference>
<evidence type="ECO:0000313" key="1">
    <source>
        <dbReference type="EMBL" id="KAA2267169.1"/>
    </source>
</evidence>
<dbReference type="EMBL" id="VUOB01000001">
    <property type="protein sequence ID" value="KAA2267169.1"/>
    <property type="molecule type" value="Genomic_DNA"/>
</dbReference>
<organism evidence="1 2">
    <name type="scientific">Solihabitans fulvus</name>
    <dbReference type="NCBI Taxonomy" id="1892852"/>
    <lineage>
        <taxon>Bacteria</taxon>
        <taxon>Bacillati</taxon>
        <taxon>Actinomycetota</taxon>
        <taxon>Actinomycetes</taxon>
        <taxon>Pseudonocardiales</taxon>
        <taxon>Pseudonocardiaceae</taxon>
        <taxon>Solihabitans</taxon>
    </lineage>
</organism>
<protein>
    <submittedName>
        <fullName evidence="1">Uncharacterized protein</fullName>
    </submittedName>
</protein>
<accession>A0A5B2XWF3</accession>
<sequence>MTVETYESRAVTLLRGLAGRLGDGTLRTLWSFLGAGELVLLEDALFGSLDSESGALDPGELDLLRAMLDDEADPRLSGIRLLAPDEQRPAYRFTDAAEDAAAEPNPIADEVAVELASRRPEVRRVVRALRLPANAAASAPVTWVYVVQAAPGSYVPHALAGIPSGFLVKGLRSRYPVEPVVQGEDLPPYQAAALAAGRRLWPA</sequence>